<reference evidence="5 6" key="1">
    <citation type="journal article" date="2015" name="Plant Cell">
        <title>Oil accumulation by the oleaginous diatom Fistulifera solaris as revealed by the genome and transcriptome.</title>
        <authorList>
            <person name="Tanaka T."/>
            <person name="Maeda Y."/>
            <person name="Veluchamy A."/>
            <person name="Tanaka M."/>
            <person name="Abida H."/>
            <person name="Marechal E."/>
            <person name="Bowler C."/>
            <person name="Muto M."/>
            <person name="Sunaga Y."/>
            <person name="Tanaka M."/>
            <person name="Yoshino T."/>
            <person name="Taniguchi T."/>
            <person name="Fukuda Y."/>
            <person name="Nemoto M."/>
            <person name="Matsumoto M."/>
            <person name="Wong P.S."/>
            <person name="Aburatani S."/>
            <person name="Fujibuchi W."/>
        </authorList>
    </citation>
    <scope>NUCLEOTIDE SEQUENCE [LARGE SCALE GENOMIC DNA]</scope>
    <source>
        <strain evidence="5 6">JPCC DA0580</strain>
    </source>
</reference>
<name>A0A1Z5JP03_FISSO</name>
<dbReference type="InterPro" id="IPR003126">
    <property type="entry name" value="Znf_UBR"/>
</dbReference>
<evidence type="ECO:0000256" key="1">
    <source>
        <dbReference type="ARBA" id="ARBA00022723"/>
    </source>
</evidence>
<keyword evidence="1" id="KW-0479">Metal-binding</keyword>
<evidence type="ECO:0000256" key="3">
    <source>
        <dbReference type="ARBA" id="ARBA00022833"/>
    </source>
</evidence>
<feature type="domain" description="UBR-type" evidence="4">
    <location>
        <begin position="14"/>
        <end position="84"/>
    </location>
</feature>
<dbReference type="Proteomes" id="UP000198406">
    <property type="component" value="Unassembled WGS sequence"/>
</dbReference>
<evidence type="ECO:0000313" key="6">
    <source>
        <dbReference type="Proteomes" id="UP000198406"/>
    </source>
</evidence>
<dbReference type="AlphaFoldDB" id="A0A1Z5JP03"/>
<comment type="caution">
    <text evidence="5">The sequence shown here is derived from an EMBL/GenBank/DDBJ whole genome shotgun (WGS) entry which is preliminary data.</text>
</comment>
<accession>A0A1Z5JP03</accession>
<evidence type="ECO:0000313" key="5">
    <source>
        <dbReference type="EMBL" id="GAX15750.1"/>
    </source>
</evidence>
<dbReference type="SMART" id="SM00396">
    <property type="entry name" value="ZnF_UBR1"/>
    <property type="match status" value="1"/>
</dbReference>
<keyword evidence="6" id="KW-1185">Reference proteome</keyword>
<organism evidence="5 6">
    <name type="scientific">Fistulifera solaris</name>
    <name type="common">Oleaginous diatom</name>
    <dbReference type="NCBI Taxonomy" id="1519565"/>
    <lineage>
        <taxon>Eukaryota</taxon>
        <taxon>Sar</taxon>
        <taxon>Stramenopiles</taxon>
        <taxon>Ochrophyta</taxon>
        <taxon>Bacillariophyta</taxon>
        <taxon>Bacillariophyceae</taxon>
        <taxon>Bacillariophycidae</taxon>
        <taxon>Naviculales</taxon>
        <taxon>Naviculaceae</taxon>
        <taxon>Fistulifera</taxon>
    </lineage>
</organism>
<protein>
    <recommendedName>
        <fullName evidence="4">UBR-type domain-containing protein</fullName>
    </recommendedName>
</protein>
<evidence type="ECO:0000256" key="2">
    <source>
        <dbReference type="ARBA" id="ARBA00022771"/>
    </source>
</evidence>
<proteinExistence type="predicted"/>
<keyword evidence="2" id="KW-0863">Zinc-finger</keyword>
<sequence length="442" mass="49262">MTDQQGSAIDERCQYCTFPLTQSKSVFQSIFVCHSCTPEDGQLLCLCQACADHCHADHDGLEYVGMGPCYCDCRQILVGCRIETESDREAKRLLNGRPCLSQKPSTNRPLTSVKDSRLFSLIEGKELADRLQLQTQTLVKHSKETFWVDPSLDPLELSELELLAYTILDGHCQRYSLKGYGAEWWVQVKNVSSQRASGEVRTLDNASEAVDLHYDKDETIAEKFGIGVFPLISTVTYLTDSGDAPPTVVFSKRYDQPEDETISEMLLSYPRQGNHLVFDGRLLHGAPANHSLRRPGVGDNRSYSNIRVTFLVNIWDMECKPVGVERLPHSIRQHLISDTAKEPFPLSSEKFTSQSGLFAESIHLNDELSIPEALRQRIELPFLGTTTTWESASDDGSTTFVVTFPPPIAAQSDLLLVSFGPGMEAYVENDSSGDEEEPSLVV</sequence>
<dbReference type="GO" id="GO:0008270">
    <property type="term" value="F:zinc ion binding"/>
    <property type="evidence" value="ECO:0007669"/>
    <property type="project" value="UniProtKB-KW"/>
</dbReference>
<keyword evidence="3" id="KW-0862">Zinc</keyword>
<gene>
    <name evidence="5" type="ORF">FisN_3Lh188</name>
</gene>
<dbReference type="CDD" id="cd19671">
    <property type="entry name" value="UBR-box_UBR4_5_6_7"/>
    <property type="match status" value="1"/>
</dbReference>
<dbReference type="OrthoDB" id="10254945at2759"/>
<dbReference type="EMBL" id="BDSP01000096">
    <property type="protein sequence ID" value="GAX15750.1"/>
    <property type="molecule type" value="Genomic_DNA"/>
</dbReference>
<dbReference type="InParanoid" id="A0A1Z5JP03"/>
<evidence type="ECO:0000259" key="4">
    <source>
        <dbReference type="SMART" id="SM00396"/>
    </source>
</evidence>